<evidence type="ECO:0000313" key="2">
    <source>
        <dbReference type="Proteomes" id="UP000187166"/>
    </source>
</evidence>
<dbReference type="STRING" id="1465756.BIV18_06320"/>
<proteinExistence type="predicted"/>
<name>A0A1U7M0Q3_9FIRM</name>
<evidence type="ECO:0000313" key="1">
    <source>
        <dbReference type="EMBL" id="OLR65157.1"/>
    </source>
</evidence>
<keyword evidence="2" id="KW-1185">Reference proteome</keyword>
<dbReference type="Proteomes" id="UP000187166">
    <property type="component" value="Unassembled WGS sequence"/>
</dbReference>
<protein>
    <submittedName>
        <fullName evidence="1">Uncharacterized protein</fullName>
    </submittedName>
</protein>
<organism evidence="1 2">
    <name type="scientific">Peptoniphilus porci</name>
    <dbReference type="NCBI Taxonomy" id="2652280"/>
    <lineage>
        <taxon>Bacteria</taxon>
        <taxon>Bacillati</taxon>
        <taxon>Bacillota</taxon>
        <taxon>Tissierellia</taxon>
        <taxon>Tissierellales</taxon>
        <taxon>Peptoniphilaceae</taxon>
        <taxon>Peptoniphilus</taxon>
    </lineage>
</organism>
<dbReference type="AlphaFoldDB" id="A0A1U7M0Q3"/>
<comment type="caution">
    <text evidence="1">The sequence shown here is derived from an EMBL/GenBank/DDBJ whole genome shotgun (WGS) entry which is preliminary data.</text>
</comment>
<gene>
    <name evidence="1" type="ORF">BIV18_06320</name>
</gene>
<accession>A0A1U7M0Q3</accession>
<sequence length="125" mass="14607">MIGQKLKDNLEKKPNSRKMEKFKKDFPQFFSKEGAFKLNIFKDFLSEEEIDISKEGYELKFLGKSYAKYLSSLESETYISPDVEHNSKEENENSENLYIVGDNIDALKHLLNSYAGKIKCIYIEM</sequence>
<reference evidence="1 2" key="1">
    <citation type="journal article" date="2016" name="Appl. Environ. Microbiol.">
        <title>Function and Phylogeny of Bacterial Butyryl Coenzyme A:Acetate Transferases and Their Diversity in the Proximal Colon of Swine.</title>
        <authorList>
            <person name="Trachsel J."/>
            <person name="Bayles D.O."/>
            <person name="Looft T."/>
            <person name="Levine U.Y."/>
            <person name="Allen H.K."/>
        </authorList>
    </citation>
    <scope>NUCLEOTIDE SEQUENCE [LARGE SCALE GENOMIC DNA]</scope>
    <source>
        <strain evidence="1 2">35-6-1</strain>
    </source>
</reference>
<dbReference type="EMBL" id="MJIH01000001">
    <property type="protein sequence ID" value="OLR65157.1"/>
    <property type="molecule type" value="Genomic_DNA"/>
</dbReference>